<evidence type="ECO:0000313" key="16">
    <source>
        <dbReference type="Proteomes" id="UP001500975"/>
    </source>
</evidence>
<dbReference type="Gene3D" id="3.40.50.300">
    <property type="entry name" value="P-loop containing nucleotide triphosphate hydrolases"/>
    <property type="match status" value="2"/>
</dbReference>
<dbReference type="InterPro" id="IPR006555">
    <property type="entry name" value="ATP-dep_Helicase_C"/>
</dbReference>
<dbReference type="PROSITE" id="PS51193">
    <property type="entry name" value="HELICASE_ATP_BIND_2"/>
    <property type="match status" value="1"/>
</dbReference>
<evidence type="ECO:0000256" key="2">
    <source>
        <dbReference type="ARBA" id="ARBA00022723"/>
    </source>
</evidence>
<keyword evidence="2" id="KW-0479">Metal-binding</keyword>
<dbReference type="InterPro" id="IPR010614">
    <property type="entry name" value="RAD3-like_helicase_DEAD"/>
</dbReference>
<keyword evidence="3" id="KW-0547">Nucleotide-binding</keyword>
<evidence type="ECO:0000256" key="13">
    <source>
        <dbReference type="ARBA" id="ARBA00038058"/>
    </source>
</evidence>
<dbReference type="InterPro" id="IPR011604">
    <property type="entry name" value="PDDEXK-like_dom_sf"/>
</dbReference>
<evidence type="ECO:0000256" key="3">
    <source>
        <dbReference type="ARBA" id="ARBA00022741"/>
    </source>
</evidence>
<dbReference type="Pfam" id="PF13307">
    <property type="entry name" value="Helicase_C_2"/>
    <property type="match status" value="1"/>
</dbReference>
<protein>
    <submittedName>
        <fullName evidence="15">ATP-dependent DNA helicase</fullName>
    </submittedName>
</protein>
<dbReference type="PANTHER" id="PTHR11472">
    <property type="entry name" value="DNA REPAIR DEAD HELICASE RAD3/XP-D SUBFAMILY MEMBER"/>
    <property type="match status" value="1"/>
</dbReference>
<dbReference type="InterPro" id="IPR014013">
    <property type="entry name" value="Helic_SF1/SF2_ATP-bd_DinG/Rad3"/>
</dbReference>
<keyword evidence="1" id="KW-0004">4Fe-4S</keyword>
<evidence type="ECO:0000259" key="14">
    <source>
        <dbReference type="PROSITE" id="PS51193"/>
    </source>
</evidence>
<evidence type="ECO:0000256" key="9">
    <source>
        <dbReference type="ARBA" id="ARBA00023014"/>
    </source>
</evidence>
<keyword evidence="10" id="KW-0238">DNA-binding</keyword>
<keyword evidence="6 15" id="KW-0347">Helicase</keyword>
<evidence type="ECO:0000256" key="4">
    <source>
        <dbReference type="ARBA" id="ARBA00022763"/>
    </source>
</evidence>
<dbReference type="Gene3D" id="3.90.320.10">
    <property type="match status" value="1"/>
</dbReference>
<dbReference type="InterPro" id="IPR011545">
    <property type="entry name" value="DEAD/DEAH_box_helicase_dom"/>
</dbReference>
<dbReference type="Pfam" id="PF00270">
    <property type="entry name" value="DEAD"/>
    <property type="match status" value="1"/>
</dbReference>
<gene>
    <name evidence="15" type="ORF">GCM10023165_56060</name>
</gene>
<accession>A0ABP8IIN3</accession>
<name>A0ABP8IIN3_9BURK</name>
<evidence type="ECO:0000313" key="15">
    <source>
        <dbReference type="EMBL" id="GAA4359677.1"/>
    </source>
</evidence>
<keyword evidence="8" id="KW-0408">Iron</keyword>
<evidence type="ECO:0000256" key="5">
    <source>
        <dbReference type="ARBA" id="ARBA00022801"/>
    </source>
</evidence>
<keyword evidence="16" id="KW-1185">Reference proteome</keyword>
<dbReference type="Proteomes" id="UP001500975">
    <property type="component" value="Unassembled WGS sequence"/>
</dbReference>
<reference evidence="16" key="1">
    <citation type="journal article" date="2019" name="Int. J. Syst. Evol. Microbiol.">
        <title>The Global Catalogue of Microorganisms (GCM) 10K type strain sequencing project: providing services to taxonomists for standard genome sequencing and annotation.</title>
        <authorList>
            <consortium name="The Broad Institute Genomics Platform"/>
            <consortium name="The Broad Institute Genome Sequencing Center for Infectious Disease"/>
            <person name="Wu L."/>
            <person name="Ma J."/>
        </authorList>
    </citation>
    <scope>NUCLEOTIDE SEQUENCE [LARGE SCALE GENOMIC DNA]</scope>
    <source>
        <strain evidence="16">JCM 17804</strain>
    </source>
</reference>
<dbReference type="Gene3D" id="1.10.275.30">
    <property type="match status" value="1"/>
</dbReference>
<dbReference type="SMART" id="SM00491">
    <property type="entry name" value="HELICc2"/>
    <property type="match status" value="1"/>
</dbReference>
<keyword evidence="11" id="KW-0234">DNA repair</keyword>
<keyword evidence="9" id="KW-0411">Iron-sulfur</keyword>
<dbReference type="SMART" id="SM00488">
    <property type="entry name" value="DEXDc2"/>
    <property type="match status" value="1"/>
</dbReference>
<evidence type="ECO:0000256" key="11">
    <source>
        <dbReference type="ARBA" id="ARBA00023204"/>
    </source>
</evidence>
<feature type="domain" description="Helicase ATP-binding" evidence="14">
    <location>
        <begin position="191"/>
        <end position="445"/>
    </location>
</feature>
<dbReference type="RefSeq" id="WP_345542141.1">
    <property type="nucleotide sequence ID" value="NZ_BAABGJ010000081.1"/>
</dbReference>
<proteinExistence type="inferred from homology"/>
<evidence type="ECO:0000256" key="12">
    <source>
        <dbReference type="ARBA" id="ARBA00023235"/>
    </source>
</evidence>
<dbReference type="Pfam" id="PF06733">
    <property type="entry name" value="DEAD_2"/>
    <property type="match status" value="1"/>
</dbReference>
<dbReference type="InterPro" id="IPR006554">
    <property type="entry name" value="Helicase-like_DEXD_c2"/>
</dbReference>
<dbReference type="InterPro" id="IPR045028">
    <property type="entry name" value="DinG/Rad3-like"/>
</dbReference>
<evidence type="ECO:0000256" key="10">
    <source>
        <dbReference type="ARBA" id="ARBA00023125"/>
    </source>
</evidence>
<keyword evidence="12" id="KW-0413">Isomerase</keyword>
<evidence type="ECO:0000256" key="7">
    <source>
        <dbReference type="ARBA" id="ARBA00022840"/>
    </source>
</evidence>
<dbReference type="InterPro" id="IPR027417">
    <property type="entry name" value="P-loop_NTPase"/>
</dbReference>
<sequence length="779" mass="86313">MPVDTPPSASEPSPDGSETGLTVSVKTLCAFAARAGDLDLRFAPAPSAQEGVAGHRLVQARRGAGYESEIALRARFGRLLVRGRADGFDPQRGRLEEIKTFRGELDSVRANHRALHWAQARCYAWMLCEARGLDDIEAALVYLELGSDEESVLTEHWRRDDLRAHFEALCGRFLGWAEQEAAHRAARNAALPALAFPHAAFRPGQRDLAEAVYRVALAGRCLLAQAPTGIGKTLATLFPLFKAWDRQRVDKLFFLTAKTSGRAIALDGLRRLAGEGTPLRVLELTAREKACEHPDKSCHGDSCPLAKGFYDRLPAARAEAAEAAWLDRAALRRIALSHEVCPYFLAQEMARWSDAIVGDYNYYFDGSAFLWALARDEGWRAAVLVDEAHNLLERARGMYSARLEEAAIGAVRRKAPPMIRRALTRLRREWRRVQQTQTEDYRAHDTLPAGLARALQDTLAALGDHFAAHPMEAQEPLQQCFFDLAHFARLADSFGAHSVFESLLAEDALAIRNLVPAPFLAPRFEDSLSTTCFSGTLAPFGFYRDTLGLPETTATLDVGSPFRGDQLSVRIATDVSTRWRDRARSLDRVVRIIADQYAAQPGNYLAFFSSFDYLRSALEAFTQAHPEVPAWTQSRGMRESEREAFVARFSSGGRGIGFAVLGGPFGEGIDLPGDRLVGAFVASLGLPQHDAANECMRERMQAMFGDGYAYTYVYPGLQKVVQAAGRVIRSEQDAGVLYLLDDRFARREIRALLPPWWRLESMRASQPWAMRAIPCPSSG</sequence>
<dbReference type="PANTHER" id="PTHR11472:SF34">
    <property type="entry name" value="REGULATOR OF TELOMERE ELONGATION HELICASE 1"/>
    <property type="match status" value="1"/>
</dbReference>
<keyword evidence="7" id="KW-0067">ATP-binding</keyword>
<comment type="similarity">
    <text evidence="13">Belongs to the helicase family. DinG subfamily.</text>
</comment>
<dbReference type="GO" id="GO:0004386">
    <property type="term" value="F:helicase activity"/>
    <property type="evidence" value="ECO:0007669"/>
    <property type="project" value="UniProtKB-KW"/>
</dbReference>
<evidence type="ECO:0000256" key="8">
    <source>
        <dbReference type="ARBA" id="ARBA00023004"/>
    </source>
</evidence>
<keyword evidence="5" id="KW-0378">Hydrolase</keyword>
<keyword evidence="4" id="KW-0227">DNA damage</keyword>
<organism evidence="15 16">
    <name type="scientific">Variovorax defluvii</name>
    <dbReference type="NCBI Taxonomy" id="913761"/>
    <lineage>
        <taxon>Bacteria</taxon>
        <taxon>Pseudomonadati</taxon>
        <taxon>Pseudomonadota</taxon>
        <taxon>Betaproteobacteria</taxon>
        <taxon>Burkholderiales</taxon>
        <taxon>Comamonadaceae</taxon>
        <taxon>Variovorax</taxon>
    </lineage>
</organism>
<dbReference type="SUPFAM" id="SSF52540">
    <property type="entry name" value="P-loop containing nucleoside triphosphate hydrolases"/>
    <property type="match status" value="2"/>
</dbReference>
<evidence type="ECO:0000256" key="1">
    <source>
        <dbReference type="ARBA" id="ARBA00022485"/>
    </source>
</evidence>
<dbReference type="EMBL" id="BAABGJ010000081">
    <property type="protein sequence ID" value="GAA4359677.1"/>
    <property type="molecule type" value="Genomic_DNA"/>
</dbReference>
<evidence type="ECO:0000256" key="6">
    <source>
        <dbReference type="ARBA" id="ARBA00022806"/>
    </source>
</evidence>
<comment type="caution">
    <text evidence="15">The sequence shown here is derived from an EMBL/GenBank/DDBJ whole genome shotgun (WGS) entry which is preliminary data.</text>
</comment>